<name>A0A1N7GVK2_9EURY</name>
<accession>A0A1N7GVK2</accession>
<dbReference type="EMBL" id="FTNR01000016">
    <property type="protein sequence ID" value="SIS16570.1"/>
    <property type="molecule type" value="Genomic_DNA"/>
</dbReference>
<reference evidence="2" key="1">
    <citation type="submission" date="2017-01" db="EMBL/GenBank/DDBJ databases">
        <authorList>
            <person name="Varghese N."/>
            <person name="Submissions S."/>
        </authorList>
    </citation>
    <scope>NUCLEOTIDE SEQUENCE [LARGE SCALE GENOMIC DNA]</scope>
    <source>
        <strain evidence="2">type strain: HArc-</strain>
    </source>
</reference>
<dbReference type="RefSeq" id="WP_076610511.1">
    <property type="nucleotide sequence ID" value="NZ_FTNR01000016.1"/>
</dbReference>
<organism evidence="1 2">
    <name type="scientific">Natronorubrum thiooxidans</name>
    <dbReference type="NCBI Taxonomy" id="308853"/>
    <lineage>
        <taxon>Archaea</taxon>
        <taxon>Methanobacteriati</taxon>
        <taxon>Methanobacteriota</taxon>
        <taxon>Stenosarchaea group</taxon>
        <taxon>Halobacteria</taxon>
        <taxon>Halobacteriales</taxon>
        <taxon>Natrialbaceae</taxon>
        <taxon>Natronorubrum</taxon>
    </lineage>
</organism>
<keyword evidence="2" id="KW-1185">Reference proteome</keyword>
<dbReference type="Proteomes" id="UP000185936">
    <property type="component" value="Unassembled WGS sequence"/>
</dbReference>
<protein>
    <submittedName>
        <fullName evidence="1">Uncharacterized protein</fullName>
    </submittedName>
</protein>
<sequence>MADTNQEKSAEEEFVILINKLMVKGIQDDANPDLMAKVCLNTARELYDYYGAGEECGTYIEYVTSAGFEMAEIEEWLDNIEGKTYKSDR</sequence>
<proteinExistence type="predicted"/>
<evidence type="ECO:0000313" key="2">
    <source>
        <dbReference type="Proteomes" id="UP000185936"/>
    </source>
</evidence>
<evidence type="ECO:0000313" key="1">
    <source>
        <dbReference type="EMBL" id="SIS16570.1"/>
    </source>
</evidence>
<gene>
    <name evidence="1" type="ORF">SAMN05421752_1169</name>
</gene>
<dbReference type="AlphaFoldDB" id="A0A1N7GVK2"/>
<dbReference type="OrthoDB" id="377406at2157"/>